<keyword evidence="2" id="KW-1185">Reference proteome</keyword>
<proteinExistence type="predicted"/>
<dbReference type="EMBL" id="BMMQ01000002">
    <property type="protein sequence ID" value="GGO61433.1"/>
    <property type="molecule type" value="Genomic_DNA"/>
</dbReference>
<dbReference type="Gene3D" id="1.10.10.60">
    <property type="entry name" value="Homeodomain-like"/>
    <property type="match status" value="1"/>
</dbReference>
<reference evidence="2" key="1">
    <citation type="journal article" date="2019" name="Int. J. Syst. Evol. Microbiol.">
        <title>The Global Catalogue of Microorganisms (GCM) 10K type strain sequencing project: providing services to taxonomists for standard genome sequencing and annotation.</title>
        <authorList>
            <consortium name="The Broad Institute Genomics Platform"/>
            <consortium name="The Broad Institute Genome Sequencing Center for Infectious Disease"/>
            <person name="Wu L."/>
            <person name="Ma J."/>
        </authorList>
    </citation>
    <scope>NUCLEOTIDE SEQUENCE [LARGE SCALE GENOMIC DNA]</scope>
    <source>
        <strain evidence="2">CGMCC 4.7181</strain>
    </source>
</reference>
<evidence type="ECO:0008006" key="3">
    <source>
        <dbReference type="Google" id="ProtNLM"/>
    </source>
</evidence>
<name>A0ABQ2MZW5_9MICO</name>
<sequence length="166" mass="18555">MGSLRDLFTNLSPGLNALIKRWKRGVYRTSHRVSEPPIRDLRGQVVGTIATVQTFLTPAQVDQIVDDYLAGATVTDLAVKYEVHRATISRHLTDKGVVRRPAGLHGWEAAEAVRLFRQGESLRGISRTIGASRDSVRKTLERVREIPALACRRTDKQSSNDVVTRR</sequence>
<organism evidence="1 2">
    <name type="scientific">Microbacterium nanhaiense</name>
    <dbReference type="NCBI Taxonomy" id="1301026"/>
    <lineage>
        <taxon>Bacteria</taxon>
        <taxon>Bacillati</taxon>
        <taxon>Actinomycetota</taxon>
        <taxon>Actinomycetes</taxon>
        <taxon>Micrococcales</taxon>
        <taxon>Microbacteriaceae</taxon>
        <taxon>Microbacterium</taxon>
    </lineage>
</organism>
<evidence type="ECO:0000313" key="2">
    <source>
        <dbReference type="Proteomes" id="UP000638043"/>
    </source>
</evidence>
<gene>
    <name evidence="1" type="ORF">GCM10010910_09230</name>
</gene>
<dbReference type="Proteomes" id="UP000638043">
    <property type="component" value="Unassembled WGS sequence"/>
</dbReference>
<accession>A0ABQ2MZW5</accession>
<protein>
    <recommendedName>
        <fullName evidence="3">Helix-turn-helix domain containing protein</fullName>
    </recommendedName>
</protein>
<evidence type="ECO:0000313" key="1">
    <source>
        <dbReference type="EMBL" id="GGO61433.1"/>
    </source>
</evidence>
<comment type="caution">
    <text evidence="1">The sequence shown here is derived from an EMBL/GenBank/DDBJ whole genome shotgun (WGS) entry which is preliminary data.</text>
</comment>